<proteinExistence type="predicted"/>
<evidence type="ECO:0000259" key="7">
    <source>
        <dbReference type="PROSITE" id="PS51379"/>
    </source>
</evidence>
<dbReference type="InterPro" id="IPR009051">
    <property type="entry name" value="Helical_ferredxn"/>
</dbReference>
<keyword evidence="1" id="KW-0004">4Fe-4S</keyword>
<sequence>MAQVKRIDPDLRFIEEMQAAGGESLKKCYQCATCSVVCPLSPEDNPYPRKEMIWAQWGLKDKLVGDLDMWLCHNCGTCSDQCPRGAKPADLMAAMRNMAYQNIAQPTIMGKFMSSAKYLPVLAGIPALIFLLAWIFFTPGFLGMPVTDDGQVLFRLVFPQTAFIDPLFGLIALGVVVIFVRGILAQIKTFNDSPQAPIGGVPAKDVLKSSWFVIKDEILSHTRWKECGNDNTDRYFGHMGIFFGFVGLFIVTAYVGVAYWLGVFTGWDLMTPMSLWNPFKILANIASIALIVGLILVTKRRLDLDEGKFKSSYYDWYLLGVIWVVALSGMFSQLLRLANIPAVAYPMYYIHLVSIFMLFAYLPWSKLAHMVYRTVALGYARHIGRGPKPQI</sequence>
<dbReference type="AlphaFoldDB" id="A0A1G6AUS9"/>
<dbReference type="InterPro" id="IPR051460">
    <property type="entry name" value="HdrC_iron-sulfur_subunit"/>
</dbReference>
<dbReference type="STRING" id="617002.SAMN05660653_00571"/>
<accession>A0A1G6AUS9</accession>
<feature type="transmembrane region" description="Helical" evidence="6">
    <location>
        <begin position="157"/>
        <end position="180"/>
    </location>
</feature>
<keyword evidence="6" id="KW-0472">Membrane</keyword>
<dbReference type="PROSITE" id="PS00198">
    <property type="entry name" value="4FE4S_FER_1"/>
    <property type="match status" value="1"/>
</dbReference>
<evidence type="ECO:0000256" key="4">
    <source>
        <dbReference type="ARBA" id="ARBA00023004"/>
    </source>
</evidence>
<dbReference type="Pfam" id="PF13183">
    <property type="entry name" value="Fer4_8"/>
    <property type="match status" value="1"/>
</dbReference>
<keyword evidence="3" id="KW-0560">Oxidoreductase</keyword>
<dbReference type="InterPro" id="IPR036197">
    <property type="entry name" value="NarG-like_sf"/>
</dbReference>
<dbReference type="GO" id="GO:0005886">
    <property type="term" value="C:plasma membrane"/>
    <property type="evidence" value="ECO:0007669"/>
    <property type="project" value="TreeGrafter"/>
</dbReference>
<dbReference type="GO" id="GO:0016491">
    <property type="term" value="F:oxidoreductase activity"/>
    <property type="evidence" value="ECO:0007669"/>
    <property type="project" value="UniProtKB-KW"/>
</dbReference>
<feature type="transmembrane region" description="Helical" evidence="6">
    <location>
        <begin position="118"/>
        <end position="137"/>
    </location>
</feature>
<dbReference type="OrthoDB" id="9794954at2"/>
<dbReference type="Gene3D" id="1.10.1060.10">
    <property type="entry name" value="Alpha-helical ferredoxin"/>
    <property type="match status" value="1"/>
</dbReference>
<reference evidence="8 9" key="1">
    <citation type="submission" date="2016-10" db="EMBL/GenBank/DDBJ databases">
        <authorList>
            <person name="de Groot N.N."/>
        </authorList>
    </citation>
    <scope>NUCLEOTIDE SEQUENCE [LARGE SCALE GENOMIC DNA]</scope>
    <source>
        <strain evidence="8 9">ASO4-2</strain>
    </source>
</reference>
<feature type="transmembrane region" description="Helical" evidence="6">
    <location>
        <begin position="281"/>
        <end position="297"/>
    </location>
</feature>
<dbReference type="SUPFAM" id="SSF103501">
    <property type="entry name" value="Respiratory nitrate reductase 1 gamma chain"/>
    <property type="match status" value="1"/>
</dbReference>
<name>A0A1G6AUS9_9BACT</name>
<keyword evidence="6" id="KW-0812">Transmembrane</keyword>
<dbReference type="GO" id="GO:0046872">
    <property type="term" value="F:metal ion binding"/>
    <property type="evidence" value="ECO:0007669"/>
    <property type="project" value="UniProtKB-KW"/>
</dbReference>
<dbReference type="Proteomes" id="UP000198771">
    <property type="component" value="Unassembled WGS sequence"/>
</dbReference>
<evidence type="ECO:0000256" key="5">
    <source>
        <dbReference type="ARBA" id="ARBA00023014"/>
    </source>
</evidence>
<dbReference type="EMBL" id="FMXO01000003">
    <property type="protein sequence ID" value="SDB12039.1"/>
    <property type="molecule type" value="Genomic_DNA"/>
</dbReference>
<keyword evidence="2" id="KW-0479">Metal-binding</keyword>
<dbReference type="InterPro" id="IPR017900">
    <property type="entry name" value="4Fe4S_Fe_S_CS"/>
</dbReference>
<organism evidence="8 9">
    <name type="scientific">Desulfonatronum thiosulfatophilum</name>
    <dbReference type="NCBI Taxonomy" id="617002"/>
    <lineage>
        <taxon>Bacteria</taxon>
        <taxon>Pseudomonadati</taxon>
        <taxon>Thermodesulfobacteriota</taxon>
        <taxon>Desulfovibrionia</taxon>
        <taxon>Desulfovibrionales</taxon>
        <taxon>Desulfonatronaceae</taxon>
        <taxon>Desulfonatronum</taxon>
    </lineage>
</organism>
<gene>
    <name evidence="8" type="ORF">SAMN05660653_00571</name>
</gene>
<dbReference type="SUPFAM" id="SSF46548">
    <property type="entry name" value="alpha-helical ferredoxin"/>
    <property type="match status" value="1"/>
</dbReference>
<evidence type="ECO:0000313" key="8">
    <source>
        <dbReference type="EMBL" id="SDB12039.1"/>
    </source>
</evidence>
<dbReference type="NCBIfam" id="NF038018">
    <property type="entry name" value="qmoC"/>
    <property type="match status" value="1"/>
</dbReference>
<dbReference type="PROSITE" id="PS51379">
    <property type="entry name" value="4FE4S_FER_2"/>
    <property type="match status" value="1"/>
</dbReference>
<dbReference type="InterPro" id="IPR017896">
    <property type="entry name" value="4Fe4S_Fe-S-bd"/>
</dbReference>
<keyword evidence="6" id="KW-1133">Transmembrane helix</keyword>
<dbReference type="Gene3D" id="1.20.950.20">
    <property type="entry name" value="Transmembrane di-heme cytochromes, Chain C"/>
    <property type="match status" value="1"/>
</dbReference>
<dbReference type="PANTHER" id="PTHR43255">
    <property type="entry name" value="IRON-SULFUR-BINDING OXIDOREDUCTASE FADF-RELATED-RELATED"/>
    <property type="match status" value="1"/>
</dbReference>
<feature type="transmembrane region" description="Helical" evidence="6">
    <location>
        <begin position="347"/>
        <end position="364"/>
    </location>
</feature>
<feature type="domain" description="4Fe-4S ferredoxin-type" evidence="7">
    <location>
        <begin position="61"/>
        <end position="92"/>
    </location>
</feature>
<keyword evidence="4" id="KW-0408">Iron</keyword>
<dbReference type="RefSeq" id="WP_092117053.1">
    <property type="nucleotide sequence ID" value="NZ_FMXO01000003.1"/>
</dbReference>
<evidence type="ECO:0000256" key="2">
    <source>
        <dbReference type="ARBA" id="ARBA00022723"/>
    </source>
</evidence>
<protein>
    <submittedName>
        <fullName evidence="8">Putative adenylylsulfate reductase-associated electron transfer protein QmoC</fullName>
    </submittedName>
</protein>
<evidence type="ECO:0000256" key="3">
    <source>
        <dbReference type="ARBA" id="ARBA00023002"/>
    </source>
</evidence>
<dbReference type="GO" id="GO:0051539">
    <property type="term" value="F:4 iron, 4 sulfur cluster binding"/>
    <property type="evidence" value="ECO:0007669"/>
    <property type="project" value="UniProtKB-KW"/>
</dbReference>
<keyword evidence="5" id="KW-0411">Iron-sulfur</keyword>
<evidence type="ECO:0000256" key="1">
    <source>
        <dbReference type="ARBA" id="ARBA00022485"/>
    </source>
</evidence>
<evidence type="ECO:0000256" key="6">
    <source>
        <dbReference type="SAM" id="Phobius"/>
    </source>
</evidence>
<keyword evidence="9" id="KW-1185">Reference proteome</keyword>
<dbReference type="PANTHER" id="PTHR43255:SF1">
    <property type="entry name" value="IRON-SULFUR-BINDING OXIDOREDUCTASE FADF-RELATED"/>
    <property type="match status" value="1"/>
</dbReference>
<feature type="transmembrane region" description="Helical" evidence="6">
    <location>
        <begin position="317"/>
        <end position="335"/>
    </location>
</feature>
<evidence type="ECO:0000313" key="9">
    <source>
        <dbReference type="Proteomes" id="UP000198771"/>
    </source>
</evidence>
<feature type="transmembrane region" description="Helical" evidence="6">
    <location>
        <begin position="241"/>
        <end position="261"/>
    </location>
</feature>